<dbReference type="RefSeq" id="WP_135850388.1">
    <property type="nucleotide sequence ID" value="NZ_RHPJ01000003.1"/>
</dbReference>
<dbReference type="AlphaFoldDB" id="A0A4Z1E545"/>
<reference evidence="2 3" key="1">
    <citation type="submission" date="2018-11" db="EMBL/GenBank/DDBJ databases">
        <title>Complete genome sequencing of the Actinobacteria Serinibacter sp. K3-2.</title>
        <authorList>
            <person name="Rakitin A.L."/>
            <person name="Beletsky A.V."/>
            <person name="Mardanov A.V."/>
            <person name="Ravin N.V."/>
            <person name="Gromova A.S."/>
            <person name="Filippova S.N."/>
            <person name="Gal'Chenko V.F."/>
        </authorList>
    </citation>
    <scope>NUCLEOTIDE SEQUENCE [LARGE SCALE GENOMIC DNA]</scope>
    <source>
        <strain evidence="2 3">K3-2</strain>
    </source>
</reference>
<evidence type="ECO:0000313" key="3">
    <source>
        <dbReference type="Proteomes" id="UP000297318"/>
    </source>
</evidence>
<dbReference type="EMBL" id="RHPJ01000003">
    <property type="protein sequence ID" value="TGO04857.1"/>
    <property type="molecule type" value="Genomic_DNA"/>
</dbReference>
<evidence type="ECO:0000313" key="2">
    <source>
        <dbReference type="EMBL" id="TGO04857.1"/>
    </source>
</evidence>
<gene>
    <name evidence="2" type="ORF">SERN_2450</name>
</gene>
<keyword evidence="3" id="KW-1185">Reference proteome</keyword>
<feature type="transmembrane region" description="Helical" evidence="1">
    <location>
        <begin position="120"/>
        <end position="137"/>
    </location>
</feature>
<feature type="transmembrane region" description="Helical" evidence="1">
    <location>
        <begin position="54"/>
        <end position="73"/>
    </location>
</feature>
<sequence>MSSTPEASQDGADPRPRAYGAGRALVAVYGVLALAATARSLYQLTTKAAEAPLPYALSALAALVYVVATVALAHNGTRMRRVAWTAVTVELVGVLAVGTWSFIAPQEFPEATVWSHLGQGYGYVPAILPVLGILWLWRSDPARLVRAETSPRTR</sequence>
<keyword evidence="1" id="KW-0812">Transmembrane</keyword>
<feature type="transmembrane region" description="Helical" evidence="1">
    <location>
        <begin position="24"/>
        <end position="42"/>
    </location>
</feature>
<comment type="caution">
    <text evidence="2">The sequence shown here is derived from an EMBL/GenBank/DDBJ whole genome shotgun (WGS) entry which is preliminary data.</text>
</comment>
<organism evidence="2 3">
    <name type="scientific">Serinibacter arcticus</name>
    <dbReference type="NCBI Taxonomy" id="1655435"/>
    <lineage>
        <taxon>Bacteria</taxon>
        <taxon>Bacillati</taxon>
        <taxon>Actinomycetota</taxon>
        <taxon>Actinomycetes</taxon>
        <taxon>Micrococcales</taxon>
        <taxon>Beutenbergiaceae</taxon>
        <taxon>Serinibacter</taxon>
    </lineage>
</organism>
<proteinExistence type="predicted"/>
<evidence type="ECO:0000256" key="1">
    <source>
        <dbReference type="SAM" id="Phobius"/>
    </source>
</evidence>
<dbReference type="Proteomes" id="UP000297318">
    <property type="component" value="Unassembled WGS sequence"/>
</dbReference>
<feature type="transmembrane region" description="Helical" evidence="1">
    <location>
        <begin position="82"/>
        <end position="100"/>
    </location>
</feature>
<protein>
    <submittedName>
        <fullName evidence="2">Putative integral membrane protein</fullName>
    </submittedName>
</protein>
<accession>A0A4Z1E545</accession>
<name>A0A4Z1E545_9MICO</name>
<keyword evidence="1" id="KW-0472">Membrane</keyword>
<dbReference type="OrthoDB" id="25997at2"/>
<keyword evidence="1" id="KW-1133">Transmembrane helix</keyword>